<dbReference type="STRING" id="9646.ENSAMEP00000018457"/>
<evidence type="ECO:0000256" key="2">
    <source>
        <dbReference type="ARBA" id="ARBA00009758"/>
    </source>
</evidence>
<dbReference type="InParanoid" id="G1MGH3"/>
<evidence type="ECO:0000313" key="14">
    <source>
        <dbReference type="Proteomes" id="UP000008912"/>
    </source>
</evidence>
<reference evidence="13 14" key="1">
    <citation type="journal article" date="2010" name="Nature">
        <title>The sequence and de novo assembly of the giant panda genome.</title>
        <authorList>
            <person name="Li R."/>
            <person name="Fan W."/>
            <person name="Tian G."/>
            <person name="Zhu H."/>
            <person name="He L."/>
            <person name="Cai J."/>
            <person name="Huang Q."/>
            <person name="Cai Q."/>
            <person name="Li B."/>
            <person name="Bai Y."/>
            <person name="Zhang Z."/>
            <person name="Zhang Y."/>
            <person name="Wang W."/>
            <person name="Li J."/>
            <person name="Wei F."/>
            <person name="Li H."/>
            <person name="Jian M."/>
            <person name="Li J."/>
            <person name="Zhang Z."/>
            <person name="Nielsen R."/>
            <person name="Li D."/>
            <person name="Gu W."/>
            <person name="Yang Z."/>
            <person name="Xuan Z."/>
            <person name="Ryder O.A."/>
            <person name="Leung F.C."/>
            <person name="Zhou Y."/>
            <person name="Cao J."/>
            <person name="Sun X."/>
            <person name="Fu Y."/>
            <person name="Fang X."/>
            <person name="Guo X."/>
            <person name="Wang B."/>
            <person name="Hou R."/>
            <person name="Shen F."/>
            <person name="Mu B."/>
            <person name="Ni P."/>
            <person name="Lin R."/>
            <person name="Qian W."/>
            <person name="Wang G."/>
            <person name="Yu C."/>
            <person name="Nie W."/>
            <person name="Wang J."/>
            <person name="Wu Z."/>
            <person name="Liang H."/>
            <person name="Min J."/>
            <person name="Wu Q."/>
            <person name="Cheng S."/>
            <person name="Ruan J."/>
            <person name="Wang M."/>
            <person name="Shi Z."/>
            <person name="Wen M."/>
            <person name="Liu B."/>
            <person name="Ren X."/>
            <person name="Zheng H."/>
            <person name="Dong D."/>
            <person name="Cook K."/>
            <person name="Shan G."/>
            <person name="Zhang H."/>
            <person name="Kosiol C."/>
            <person name="Xie X."/>
            <person name="Lu Z."/>
            <person name="Zheng H."/>
            <person name="Li Y."/>
            <person name="Steiner C.C."/>
            <person name="Lam T.T."/>
            <person name="Lin S."/>
            <person name="Zhang Q."/>
            <person name="Li G."/>
            <person name="Tian J."/>
            <person name="Gong T."/>
            <person name="Liu H."/>
            <person name="Zhang D."/>
            <person name="Fang L."/>
            <person name="Ye C."/>
            <person name="Zhang J."/>
            <person name="Hu W."/>
            <person name="Xu A."/>
            <person name="Ren Y."/>
            <person name="Zhang G."/>
            <person name="Bruford M.W."/>
            <person name="Li Q."/>
            <person name="Ma L."/>
            <person name="Guo Y."/>
            <person name="An N."/>
            <person name="Hu Y."/>
            <person name="Zheng Y."/>
            <person name="Shi Y."/>
            <person name="Li Z."/>
            <person name="Liu Q."/>
            <person name="Chen Y."/>
            <person name="Zhao J."/>
            <person name="Qu N."/>
            <person name="Zhao S."/>
            <person name="Tian F."/>
            <person name="Wang X."/>
            <person name="Wang H."/>
            <person name="Xu L."/>
            <person name="Liu X."/>
            <person name="Vinar T."/>
            <person name="Wang Y."/>
            <person name="Lam T.W."/>
            <person name="Yiu S.M."/>
            <person name="Liu S."/>
            <person name="Zhang H."/>
            <person name="Li D."/>
            <person name="Huang Y."/>
            <person name="Wang X."/>
            <person name="Yang G."/>
            <person name="Jiang Z."/>
            <person name="Wang J."/>
            <person name="Qin N."/>
            <person name="Li L."/>
            <person name="Li J."/>
            <person name="Bolund L."/>
            <person name="Kristiansen K."/>
            <person name="Wong G.K."/>
            <person name="Olson M."/>
            <person name="Zhang X."/>
            <person name="Li S."/>
            <person name="Yang H."/>
            <person name="Wang J."/>
            <person name="Wang J."/>
        </authorList>
    </citation>
    <scope>NUCLEOTIDE SEQUENCE [LARGE SCALE GENOMIC DNA]</scope>
</reference>
<dbReference type="SUPFAM" id="SSF81296">
    <property type="entry name" value="E set domains"/>
    <property type="match status" value="1"/>
</dbReference>
<dbReference type="PRINTS" id="PR00492">
    <property type="entry name" value="RHOGDI"/>
</dbReference>
<dbReference type="PANTHER" id="PTHR10980">
    <property type="entry name" value="RHO GDP-DISSOCIATION INHIBITOR"/>
    <property type="match status" value="1"/>
</dbReference>
<dbReference type="InterPro" id="IPR024792">
    <property type="entry name" value="RhoGDI_dom_sf"/>
</dbReference>
<dbReference type="Proteomes" id="UP000008912">
    <property type="component" value="Unassembled WGS sequence"/>
</dbReference>
<comment type="subunit">
    <text evidence="11">Monomer. Interacts with FER. Interacts with PLXNB3. Forms a heterodimer with RAC1. Interacts with RHOA, the affinity is increased by three orders of magnitude when RHOA is prenylated. Interacts with PSMD10; the interaction increases ARHGDIA association with RHOA, leading to ARHGDIA-mediated inactivation of RHOA and ROCK and prolonged AKT activation. Interacts with KANK2; the interaction is direct and may regulate the interaction of ARHGDIA with RHOA, RAC1 and CDC42. Interacts with RHOC. Interacts with CDC42. Interacts with NGFR (via death domain); NGFR binding decreases the affinity for RHOA.</text>
</comment>
<organism evidence="13 14">
    <name type="scientific">Ailuropoda melanoleuca</name>
    <name type="common">Giant panda</name>
    <dbReference type="NCBI Taxonomy" id="9646"/>
    <lineage>
        <taxon>Eukaryota</taxon>
        <taxon>Metazoa</taxon>
        <taxon>Chordata</taxon>
        <taxon>Craniata</taxon>
        <taxon>Vertebrata</taxon>
        <taxon>Euteleostomi</taxon>
        <taxon>Mammalia</taxon>
        <taxon>Eutheria</taxon>
        <taxon>Laurasiatheria</taxon>
        <taxon>Carnivora</taxon>
        <taxon>Caniformia</taxon>
        <taxon>Ursidae</taxon>
        <taxon>Ailuropoda</taxon>
    </lineage>
</organism>
<feature type="compositionally biased region" description="Basic and acidic residues" evidence="12">
    <location>
        <begin position="88"/>
        <end position="100"/>
    </location>
</feature>
<dbReference type="HOGENOM" id="CLU_076228_1_1_1"/>
<dbReference type="eggNOG" id="KOG3205">
    <property type="taxonomic scope" value="Eukaryota"/>
</dbReference>
<dbReference type="InterPro" id="IPR000406">
    <property type="entry name" value="Rho_GDI"/>
</dbReference>
<comment type="subcellular location">
    <subcellularLocation>
        <location evidence="1">Cytoplasm</location>
    </subcellularLocation>
</comment>
<dbReference type="AlphaFoldDB" id="G1MGH3"/>
<sequence length="460" mass="49900">KSYLAFGSWPKTSPSTQCVVGGPVPDATPARPCGSGGGPGQRCRWPGAGGLLGALRGTRENVPGGVQCPAVCARHTSDTCLRPGTAREPPKSRGEERLGDRLPSSRAGTPGRTVGSRTTVAATRRALGHLGDRSRRTGCALEAVTLPCALGWQPNPENARDQKTPAAKRAKPQPGPDLTGRAHEAGSTRWWRRAPGSPRRACALRLPPGASGSRVTPEVAGRARAGGAATFVIPCGRERESGAVEPPVCQTQVEASMAEQEPTAEQLAQIAAENEEDEHSVNYKPPAQKSIQEIQELDKDDESLRKYKEALLGRVTVSADPNVPNVVVTRLTLVCSTAPGPLELDLTGDLESFKKQSFVLKEGVEYRIKISFRVNREIVSGMKYIQHTYRKGVKIDKTDYMVGSYGPRAEEYEFLTPTEEAPKGMLARGSYNIKSRFTDDDKTDHLSWEWNLTIKKEWKD</sequence>
<name>G1MGH3_AILME</name>
<evidence type="ECO:0000256" key="9">
    <source>
        <dbReference type="ARBA" id="ARBA00040620"/>
    </source>
</evidence>
<keyword evidence="4" id="KW-0963">Cytoplasm</keyword>
<dbReference type="GO" id="GO:0005829">
    <property type="term" value="C:cytosol"/>
    <property type="evidence" value="ECO:0007669"/>
    <property type="project" value="TreeGrafter"/>
</dbReference>
<dbReference type="Pfam" id="PF02115">
    <property type="entry name" value="Rho_GDI"/>
    <property type="match status" value="1"/>
</dbReference>
<dbReference type="GO" id="GO:0007266">
    <property type="term" value="P:Rho protein signal transduction"/>
    <property type="evidence" value="ECO:0007669"/>
    <property type="project" value="InterPro"/>
</dbReference>
<reference evidence="13" key="2">
    <citation type="submission" date="2025-08" db="UniProtKB">
        <authorList>
            <consortium name="Ensembl"/>
        </authorList>
    </citation>
    <scope>IDENTIFICATION</scope>
</reference>
<dbReference type="Gene3D" id="2.70.50.30">
    <property type="entry name" value="Coagulation Factor XIII, subunit A, domain 1"/>
    <property type="match status" value="1"/>
</dbReference>
<evidence type="ECO:0000256" key="12">
    <source>
        <dbReference type="SAM" id="MobiDB-lite"/>
    </source>
</evidence>
<comment type="similarity">
    <text evidence="2">Belongs to the Rho GDI family.</text>
</comment>
<evidence type="ECO:0000256" key="1">
    <source>
        <dbReference type="ARBA" id="ARBA00004496"/>
    </source>
</evidence>
<dbReference type="GO" id="GO:0005094">
    <property type="term" value="F:Rho GDP-dissociation inhibitor activity"/>
    <property type="evidence" value="ECO:0007669"/>
    <property type="project" value="InterPro"/>
</dbReference>
<feature type="region of interest" description="Disordered" evidence="12">
    <location>
        <begin position="1"/>
        <end position="23"/>
    </location>
</feature>
<reference evidence="13" key="3">
    <citation type="submission" date="2025-09" db="UniProtKB">
        <authorList>
            <consortium name="Ensembl"/>
        </authorList>
    </citation>
    <scope>IDENTIFICATION</scope>
</reference>
<keyword evidence="5" id="KW-1017">Isopeptide bond</keyword>
<evidence type="ECO:0000313" key="13">
    <source>
        <dbReference type="Ensembl" id="ENSAMEP00000018457.2"/>
    </source>
</evidence>
<dbReference type="InterPro" id="IPR014756">
    <property type="entry name" value="Ig_E-set"/>
</dbReference>
<keyword evidence="7" id="KW-0007">Acetylation</keyword>
<evidence type="ECO:0000256" key="10">
    <source>
        <dbReference type="ARBA" id="ARBA00041559"/>
    </source>
</evidence>
<evidence type="ECO:0000256" key="11">
    <source>
        <dbReference type="ARBA" id="ARBA00046570"/>
    </source>
</evidence>
<protein>
    <recommendedName>
        <fullName evidence="9">Rho GDP-dissociation inhibitor 1</fullName>
    </recommendedName>
    <alternativeName>
        <fullName evidence="10">Rho-GDI alpha</fullName>
    </alternativeName>
</protein>
<comment type="function">
    <text evidence="8">Controls Rho proteins homeostasis. Regulates the GDP/GTP exchange reaction of the Rho proteins by inhibiting the dissociation of GDP from them, and the subsequent binding of GTP to them. Retains Rho proteins such as CDC42, RAC1 and RHOA in an inactive cytosolic pool, regulating their stability and protecting them from degradation. Actively involved in the recycling and distribution of activated Rho GTPases in the cell, mediates extraction from membranes of both inactive and activated molecules due its exceptionally high affinity for prenylated forms. Through the modulation of Rho proteins, may play a role in cell motility regulation. In glioma cells, inhibits cell migration and invasion by mediating the signals of SEMA5A and PLXNB3 that lead to inactivation of RAC1.</text>
</comment>
<dbReference type="FunFam" id="2.70.50.30:FF:000004">
    <property type="entry name" value="Rho GDP-dissociation inhibitor 1"/>
    <property type="match status" value="1"/>
</dbReference>
<evidence type="ECO:0000256" key="8">
    <source>
        <dbReference type="ARBA" id="ARBA00037489"/>
    </source>
</evidence>
<keyword evidence="3" id="KW-0343">GTPase activation</keyword>
<dbReference type="GeneTree" id="ENSGT00390000006233"/>
<feature type="region of interest" description="Disordered" evidence="12">
    <location>
        <begin position="79"/>
        <end position="116"/>
    </location>
</feature>
<evidence type="ECO:0000256" key="5">
    <source>
        <dbReference type="ARBA" id="ARBA00022499"/>
    </source>
</evidence>
<dbReference type="GO" id="GO:0005096">
    <property type="term" value="F:GTPase activator activity"/>
    <property type="evidence" value="ECO:0007669"/>
    <property type="project" value="UniProtKB-KW"/>
</dbReference>
<evidence type="ECO:0000256" key="6">
    <source>
        <dbReference type="ARBA" id="ARBA00022843"/>
    </source>
</evidence>
<evidence type="ECO:0000256" key="4">
    <source>
        <dbReference type="ARBA" id="ARBA00022490"/>
    </source>
</evidence>
<dbReference type="PANTHER" id="PTHR10980:SF9">
    <property type="entry name" value="RHO GDP-DISSOCIATION INHIBITOR 1"/>
    <property type="match status" value="1"/>
</dbReference>
<dbReference type="GO" id="GO:0016020">
    <property type="term" value="C:membrane"/>
    <property type="evidence" value="ECO:0007669"/>
    <property type="project" value="TreeGrafter"/>
</dbReference>
<accession>G1MGH3</accession>
<keyword evidence="6" id="KW-0832">Ubl conjugation</keyword>
<gene>
    <name evidence="13" type="primary">ARHGDIA</name>
</gene>
<dbReference type="Ensembl" id="ENSAMET00000019200.2">
    <property type="protein sequence ID" value="ENSAMEP00000018457.2"/>
    <property type="gene ID" value="ENSAMEG00000017468.2"/>
</dbReference>
<evidence type="ECO:0000256" key="7">
    <source>
        <dbReference type="ARBA" id="ARBA00022990"/>
    </source>
</evidence>
<keyword evidence="14" id="KW-1185">Reference proteome</keyword>
<feature type="region of interest" description="Disordered" evidence="12">
    <location>
        <begin position="153"/>
        <end position="186"/>
    </location>
</feature>
<proteinExistence type="inferred from homology"/>
<evidence type="ECO:0000256" key="3">
    <source>
        <dbReference type="ARBA" id="ARBA00022468"/>
    </source>
</evidence>